<proteinExistence type="predicted"/>
<dbReference type="PROSITE" id="PS50045">
    <property type="entry name" value="SIGMA54_INTERACT_4"/>
    <property type="match status" value="1"/>
</dbReference>
<dbReference type="OrthoDB" id="1095651at2"/>
<protein>
    <submittedName>
        <fullName evidence="6">Sigma-54-dependent Fis family transcriptional regulator</fullName>
    </submittedName>
</protein>
<dbReference type="Gene3D" id="1.10.10.60">
    <property type="entry name" value="Homeodomain-like"/>
    <property type="match status" value="1"/>
</dbReference>
<dbReference type="GO" id="GO:0006355">
    <property type="term" value="P:regulation of DNA-templated transcription"/>
    <property type="evidence" value="ECO:0007669"/>
    <property type="project" value="InterPro"/>
</dbReference>
<organism evidence="6 7">
    <name type="scientific">Muribaculum gordoncarteri</name>
    <dbReference type="NCBI Taxonomy" id="2530390"/>
    <lineage>
        <taxon>Bacteria</taxon>
        <taxon>Pseudomonadati</taxon>
        <taxon>Bacteroidota</taxon>
        <taxon>Bacteroidia</taxon>
        <taxon>Bacteroidales</taxon>
        <taxon>Muribaculaceae</taxon>
        <taxon>Muribaculum</taxon>
    </lineage>
</organism>
<evidence type="ECO:0000256" key="1">
    <source>
        <dbReference type="ARBA" id="ARBA00022741"/>
    </source>
</evidence>
<dbReference type="Pfam" id="PF25601">
    <property type="entry name" value="AAA_lid_14"/>
    <property type="match status" value="1"/>
</dbReference>
<dbReference type="InterPro" id="IPR009057">
    <property type="entry name" value="Homeodomain-like_sf"/>
</dbReference>
<dbReference type="KEGG" id="mgod:E7746_06615"/>
<keyword evidence="7" id="KW-1185">Reference proteome</keyword>
<name>A0A4V1D1L1_9BACT</name>
<dbReference type="Proteomes" id="UP000297031">
    <property type="component" value="Chromosome"/>
</dbReference>
<dbReference type="SUPFAM" id="SSF52540">
    <property type="entry name" value="P-loop containing nucleoside triphosphate hydrolases"/>
    <property type="match status" value="1"/>
</dbReference>
<evidence type="ECO:0000256" key="2">
    <source>
        <dbReference type="ARBA" id="ARBA00022840"/>
    </source>
</evidence>
<evidence type="ECO:0000259" key="4">
    <source>
        <dbReference type="PROSITE" id="PS50045"/>
    </source>
</evidence>
<dbReference type="Gene3D" id="1.10.8.60">
    <property type="match status" value="1"/>
</dbReference>
<reference evidence="6 7" key="1">
    <citation type="submission" date="2019-02" db="EMBL/GenBank/DDBJ databases">
        <title>Isolation and identification of novel species under the genus Muribaculum.</title>
        <authorList>
            <person name="Miyake S."/>
            <person name="Ding Y."/>
            <person name="Low A."/>
            <person name="Soh M."/>
            <person name="Seedorf H."/>
        </authorList>
    </citation>
    <scope>NUCLEOTIDE SEQUENCE [LARGE SCALE GENOMIC DNA]</scope>
    <source>
        <strain evidence="6 7">TLL-A4</strain>
    </source>
</reference>
<dbReference type="SUPFAM" id="SSF52172">
    <property type="entry name" value="CheY-like"/>
    <property type="match status" value="1"/>
</dbReference>
<dbReference type="Gene3D" id="3.40.50.2300">
    <property type="match status" value="1"/>
</dbReference>
<dbReference type="GO" id="GO:0005524">
    <property type="term" value="F:ATP binding"/>
    <property type="evidence" value="ECO:0007669"/>
    <property type="project" value="UniProtKB-KW"/>
</dbReference>
<evidence type="ECO:0000313" key="6">
    <source>
        <dbReference type="EMBL" id="QCD35587.1"/>
    </source>
</evidence>
<dbReference type="PROSITE" id="PS50110">
    <property type="entry name" value="RESPONSE_REGULATORY"/>
    <property type="match status" value="1"/>
</dbReference>
<dbReference type="Gene3D" id="3.40.50.300">
    <property type="entry name" value="P-loop containing nucleotide triphosphate hydrolases"/>
    <property type="match status" value="1"/>
</dbReference>
<keyword evidence="2" id="KW-0067">ATP-binding</keyword>
<dbReference type="InterPro" id="IPR011006">
    <property type="entry name" value="CheY-like_superfamily"/>
</dbReference>
<dbReference type="Pfam" id="PF13384">
    <property type="entry name" value="HTH_23"/>
    <property type="match status" value="1"/>
</dbReference>
<evidence type="ECO:0000259" key="5">
    <source>
        <dbReference type="PROSITE" id="PS50110"/>
    </source>
</evidence>
<dbReference type="GO" id="GO:0000160">
    <property type="term" value="P:phosphorelay signal transduction system"/>
    <property type="evidence" value="ECO:0007669"/>
    <property type="project" value="InterPro"/>
</dbReference>
<evidence type="ECO:0000256" key="3">
    <source>
        <dbReference type="PROSITE-ProRule" id="PRU00169"/>
    </source>
</evidence>
<gene>
    <name evidence="6" type="ORF">E7746_06615</name>
</gene>
<dbReference type="Pfam" id="PF00158">
    <property type="entry name" value="Sigma54_activat"/>
    <property type="match status" value="1"/>
</dbReference>
<sequence>MSGATLNDNNSMYSSYFITRAMNKILIVDASAPDGRIMAGLLTRAGYDPVVTDCIEAGKVEAAKLPPGAVIVAAMRLSDGTAKEFINWLKTEGYKFPVIAIVDNLNTDAVDVMRGGGAVDVVQRLAIDKQLIETVEKYAKPEHVVLTLGNQLLPRKSEVWQKIEEKITAIAATNANAIIFGECGSGKEQVAHQIYLNSSREQKPITIVDAGGAALVGRHNPENERSEIYNRIEGYFQKSAGGTIIIKNVHLLTFEKQSVLLHILETEHPDVRVICTAEPELLKMVTEKTFRPNLFFILRQSDIAVPALKDTTEDIPEIADFFLKRYSAKTGKQRKHLDASAIKALKLYPWPGNVRELKDIVLFAAFHAKGDIISEADINFNLSEPRADDDLSLRNPQREREKILEAYRRGGSWSEAAKLLGITEKTLFNLRNKYGIERNGENQP</sequence>
<keyword evidence="1" id="KW-0547">Nucleotide-binding</keyword>
<dbReference type="InterPro" id="IPR001789">
    <property type="entry name" value="Sig_transdc_resp-reg_receiver"/>
</dbReference>
<dbReference type="EMBL" id="CP039393">
    <property type="protein sequence ID" value="QCD35587.1"/>
    <property type="molecule type" value="Genomic_DNA"/>
</dbReference>
<feature type="domain" description="Sigma-54 factor interaction" evidence="4">
    <location>
        <begin position="153"/>
        <end position="366"/>
    </location>
</feature>
<dbReference type="InterPro" id="IPR002078">
    <property type="entry name" value="Sigma_54_int"/>
</dbReference>
<feature type="domain" description="Response regulatory" evidence="5">
    <location>
        <begin position="24"/>
        <end position="139"/>
    </location>
</feature>
<dbReference type="InterPro" id="IPR058031">
    <property type="entry name" value="AAA_lid_NorR"/>
</dbReference>
<dbReference type="InterPro" id="IPR027417">
    <property type="entry name" value="P-loop_NTPase"/>
</dbReference>
<dbReference type="PANTHER" id="PTHR32071">
    <property type="entry name" value="TRANSCRIPTIONAL REGULATORY PROTEIN"/>
    <property type="match status" value="1"/>
</dbReference>
<dbReference type="AlphaFoldDB" id="A0A4V1D1L1"/>
<accession>A0A4V1D1L1</accession>
<dbReference type="SUPFAM" id="SSF46689">
    <property type="entry name" value="Homeodomain-like"/>
    <property type="match status" value="1"/>
</dbReference>
<evidence type="ECO:0000313" key="7">
    <source>
        <dbReference type="Proteomes" id="UP000297031"/>
    </source>
</evidence>
<comment type="caution">
    <text evidence="3">Lacks conserved residue(s) required for the propagation of feature annotation.</text>
</comment>